<dbReference type="AlphaFoldDB" id="A0A6C0D1K8"/>
<evidence type="ECO:0000313" key="1">
    <source>
        <dbReference type="EMBL" id="QHT09984.1"/>
    </source>
</evidence>
<protein>
    <submittedName>
        <fullName evidence="1">Uncharacterized protein</fullName>
    </submittedName>
</protein>
<organism evidence="1">
    <name type="scientific">viral metagenome</name>
    <dbReference type="NCBI Taxonomy" id="1070528"/>
    <lineage>
        <taxon>unclassified sequences</taxon>
        <taxon>metagenomes</taxon>
        <taxon>organismal metagenomes</taxon>
    </lineage>
</organism>
<proteinExistence type="predicted"/>
<sequence length="133" mass="14766">MNLFNNYNNSNFCHLVRENYAGAKTYCHDQGGTLQSAEGMDVCVNSNSYIDDYQITNLMRSYEKTGKTGKDYICLSEYKEGGTCKPTKGLHVQKIKKKGSDDVVFFAKGSGGPIDVILSTNYNDTARALNGMY</sequence>
<dbReference type="EMBL" id="MN739518">
    <property type="protein sequence ID" value="QHT09984.1"/>
    <property type="molecule type" value="Genomic_DNA"/>
</dbReference>
<name>A0A6C0D1K8_9ZZZZ</name>
<accession>A0A6C0D1K8</accession>
<reference evidence="1" key="1">
    <citation type="journal article" date="2020" name="Nature">
        <title>Giant virus diversity and host interactions through global metagenomics.</title>
        <authorList>
            <person name="Schulz F."/>
            <person name="Roux S."/>
            <person name="Paez-Espino D."/>
            <person name="Jungbluth S."/>
            <person name="Walsh D.A."/>
            <person name="Denef V.J."/>
            <person name="McMahon K.D."/>
            <person name="Konstantinidis K.T."/>
            <person name="Eloe-Fadrosh E.A."/>
            <person name="Kyrpides N.C."/>
            <person name="Woyke T."/>
        </authorList>
    </citation>
    <scope>NUCLEOTIDE SEQUENCE</scope>
    <source>
        <strain evidence="1">GVMAG-M-3300023174-104</strain>
    </source>
</reference>